<evidence type="ECO:0000313" key="3">
    <source>
        <dbReference type="Proteomes" id="UP000076079"/>
    </source>
</evidence>
<sequence>MTGYGAGSSLSIYAANNGANSGVLSGSQGLLLGTILQTSTTVQPATDTVNIPLAPLVITITNQNGGGSGAFVVNGNIAVTRSDTSGFLSTFVPGSVNPPSLTVPEPSSFAMVGLAFASLALARRRRFSR</sequence>
<accession>A0A143PI21</accession>
<dbReference type="Proteomes" id="UP000076079">
    <property type="component" value="Chromosome"/>
</dbReference>
<evidence type="ECO:0000259" key="1">
    <source>
        <dbReference type="Pfam" id="PF07589"/>
    </source>
</evidence>
<reference evidence="2 3" key="1">
    <citation type="journal article" date="2016" name="Genome Announc.">
        <title>First Complete Genome Sequence of a Subdivision 6 Acidobacterium Strain.</title>
        <authorList>
            <person name="Huang S."/>
            <person name="Vieira S."/>
            <person name="Bunk B."/>
            <person name="Riedel T."/>
            <person name="Sproer C."/>
            <person name="Overmann J."/>
        </authorList>
    </citation>
    <scope>NUCLEOTIDE SEQUENCE [LARGE SCALE GENOMIC DNA]</scope>
    <source>
        <strain evidence="3">DSM 100886 HEG_-6_39</strain>
    </source>
</reference>
<dbReference type="KEGG" id="abac:LuPra_00929"/>
<dbReference type="AlphaFoldDB" id="A0A143PI21"/>
<organism evidence="2 3">
    <name type="scientific">Luteitalea pratensis</name>
    <dbReference type="NCBI Taxonomy" id="1855912"/>
    <lineage>
        <taxon>Bacteria</taxon>
        <taxon>Pseudomonadati</taxon>
        <taxon>Acidobacteriota</taxon>
        <taxon>Vicinamibacteria</taxon>
        <taxon>Vicinamibacterales</taxon>
        <taxon>Vicinamibacteraceae</taxon>
        <taxon>Luteitalea</taxon>
    </lineage>
</organism>
<dbReference type="EMBL" id="CP015136">
    <property type="protein sequence ID" value="AMY07748.1"/>
    <property type="molecule type" value="Genomic_DNA"/>
</dbReference>
<name>A0A143PI21_LUTPR</name>
<reference evidence="3" key="2">
    <citation type="submission" date="2016-04" db="EMBL/GenBank/DDBJ databases">
        <title>First Complete Genome Sequence of a Subdivision 6 Acidobacterium.</title>
        <authorList>
            <person name="Huang S."/>
            <person name="Vieira S."/>
            <person name="Bunk B."/>
            <person name="Riedel T."/>
            <person name="Sproeer C."/>
            <person name="Overmann J."/>
        </authorList>
    </citation>
    <scope>NUCLEOTIDE SEQUENCE [LARGE SCALE GENOMIC DNA]</scope>
    <source>
        <strain evidence="3">DSM 100886 HEG_-6_39</strain>
    </source>
</reference>
<dbReference type="InterPro" id="IPR013424">
    <property type="entry name" value="Ice-binding_C"/>
</dbReference>
<dbReference type="Pfam" id="PF07589">
    <property type="entry name" value="PEP-CTERM"/>
    <property type="match status" value="1"/>
</dbReference>
<keyword evidence="3" id="KW-1185">Reference proteome</keyword>
<dbReference type="NCBIfam" id="TIGR02595">
    <property type="entry name" value="PEP_CTERM"/>
    <property type="match status" value="1"/>
</dbReference>
<gene>
    <name evidence="2" type="ORF">LuPra_00929</name>
</gene>
<evidence type="ECO:0000313" key="2">
    <source>
        <dbReference type="EMBL" id="AMY07748.1"/>
    </source>
</evidence>
<proteinExistence type="predicted"/>
<protein>
    <submittedName>
        <fullName evidence="2">PEP-CTERM motif</fullName>
    </submittedName>
</protein>
<feature type="domain" description="Ice-binding protein C-terminal" evidence="1">
    <location>
        <begin position="102"/>
        <end position="126"/>
    </location>
</feature>